<reference evidence="10 11" key="1">
    <citation type="submission" date="2020-11" db="EMBL/GenBank/DDBJ databases">
        <title>Hymenobacter sp.</title>
        <authorList>
            <person name="Kim M.K."/>
        </authorList>
    </citation>
    <scope>NUCLEOTIDE SEQUENCE [LARGE SCALE GENOMIC DNA]</scope>
    <source>
        <strain evidence="10 11">BT594</strain>
    </source>
</reference>
<dbReference type="InterPro" id="IPR006176">
    <property type="entry name" value="3-OHacyl-CoA_DH_NAD-bd"/>
</dbReference>
<evidence type="ECO:0000256" key="3">
    <source>
        <dbReference type="ARBA" id="ARBA00022963"/>
    </source>
</evidence>
<dbReference type="Pfam" id="PF00378">
    <property type="entry name" value="ECH_1"/>
    <property type="match status" value="1"/>
</dbReference>
<protein>
    <submittedName>
        <fullName evidence="10">Enoyl-CoA hydratase/isomerase family protein</fullName>
    </submittedName>
</protein>
<evidence type="ECO:0000259" key="8">
    <source>
        <dbReference type="Pfam" id="PF00725"/>
    </source>
</evidence>
<comment type="catalytic activity">
    <reaction evidence="7">
        <text>a (3S)-3-hydroxyacyl-CoA + NAD(+) = a 3-oxoacyl-CoA + NADH + H(+)</text>
        <dbReference type="Rhea" id="RHEA:22432"/>
        <dbReference type="ChEBI" id="CHEBI:15378"/>
        <dbReference type="ChEBI" id="CHEBI:57318"/>
        <dbReference type="ChEBI" id="CHEBI:57540"/>
        <dbReference type="ChEBI" id="CHEBI:57945"/>
        <dbReference type="ChEBI" id="CHEBI:90726"/>
        <dbReference type="EC" id="1.1.1.35"/>
    </reaction>
</comment>
<dbReference type="Proteomes" id="UP000601099">
    <property type="component" value="Unassembled WGS sequence"/>
</dbReference>
<dbReference type="SUPFAM" id="SSF51735">
    <property type="entry name" value="NAD(P)-binding Rossmann-fold domains"/>
    <property type="match status" value="1"/>
</dbReference>
<dbReference type="EMBL" id="JADWYK010000003">
    <property type="protein sequence ID" value="MBG8553307.1"/>
    <property type="molecule type" value="Genomic_DNA"/>
</dbReference>
<evidence type="ECO:0000313" key="10">
    <source>
        <dbReference type="EMBL" id="MBG8553307.1"/>
    </source>
</evidence>
<keyword evidence="11" id="KW-1185">Reference proteome</keyword>
<evidence type="ECO:0000256" key="4">
    <source>
        <dbReference type="ARBA" id="ARBA00023002"/>
    </source>
</evidence>
<evidence type="ECO:0000313" key="11">
    <source>
        <dbReference type="Proteomes" id="UP000601099"/>
    </source>
</evidence>
<dbReference type="InterPro" id="IPR036291">
    <property type="entry name" value="NAD(P)-bd_dom_sf"/>
</dbReference>
<evidence type="ECO:0000256" key="1">
    <source>
        <dbReference type="ARBA" id="ARBA00005005"/>
    </source>
</evidence>
<keyword evidence="2" id="KW-0276">Fatty acid metabolism</keyword>
<feature type="domain" description="3-hydroxyacyl-CoA dehydrogenase C-terminal" evidence="8">
    <location>
        <begin position="208"/>
        <end position="307"/>
    </location>
</feature>
<comment type="pathway">
    <text evidence="1">Lipid metabolism; fatty acid beta-oxidation.</text>
</comment>
<dbReference type="InterPro" id="IPR029045">
    <property type="entry name" value="ClpP/crotonase-like_dom_sf"/>
</dbReference>
<dbReference type="Pfam" id="PF02737">
    <property type="entry name" value="3HCDH_N"/>
    <property type="match status" value="1"/>
</dbReference>
<proteinExistence type="predicted"/>
<keyword evidence="3" id="KW-0442">Lipid degradation</keyword>
<dbReference type="Pfam" id="PF00725">
    <property type="entry name" value="3HCDH"/>
    <property type="match status" value="2"/>
</dbReference>
<dbReference type="InterPro" id="IPR006108">
    <property type="entry name" value="3HC_DH_C"/>
</dbReference>
<dbReference type="SUPFAM" id="SSF48179">
    <property type="entry name" value="6-phosphogluconate dehydrogenase C-terminal domain-like"/>
    <property type="match status" value="2"/>
</dbReference>
<dbReference type="InterPro" id="IPR008927">
    <property type="entry name" value="6-PGluconate_DH-like_C_sf"/>
</dbReference>
<dbReference type="Gene3D" id="3.40.50.720">
    <property type="entry name" value="NAD(P)-binding Rossmann-like Domain"/>
    <property type="match status" value="1"/>
</dbReference>
<sequence>MNRTIKKVAVLGSGVMGSRIACHFANIGVQVLLLDIAPKELLPAEEAKGLKLDNPAVKNRIVNSSLQAAVAANPSPLYRKADAARIKTGNFDDNLKDIAGCDWTIEVVVERLDIKKSLFERVEQFRKPGTLITSNTSGIPIHMMTEGRSDDFKKYFCGTHFFNPPRYLKLLEIIPTPDTDQSVVDFLMHYGDLYLGKTTVLAKDTPAFIANRVGVFAIMDVVQVMSQLGLTVEEVDKLTGPVIGHAKSATFRTSDVVGLDTMINVANGLAQNLPNDEAKAVFQLPDFIKKMAENKWLGDKTAQGFYKKVKGAGGKSEIQALDLNTLEYKPSAKVKFATLEATKPIEKLADRFKVLAAGKDKAGDFYRKTFAGLFAYVSNRIPEITDSLYKIDDALRAGFGWDMGPFETWDALGVQKGLELAQAEGKTVAPWVEEMLAAGNAAFYKVSEQGVKQFYDIDSKSYKAIPGVENFIILDNLRATGKVLWKNAGASVLDMGDGILNVEFHSKMNALGSDVIQGLLKGVELAEKDFRGLVVGNDAPNFSAGANLGLVYMFALDQEYDELNLMIAQFQQAMMRMRYSSIPVVGAPHGLALGGGCELNLHCDRVVAAAETYMGLVEFGVGLIPGGGGSKEMTLRTAAKYEEGEPEYNLLRNTFMTISMAKVSTSAHEAFDLGFLRRGDEVVVNSNRVLAQAKAAAIELAEDGYTMPVQKTNIKVHGKGALGMFMTGVHAMKEGRYISDHDVKIANKLAYIMCGGDLSSPTEVSEQYLLDLEREAFLSLTGERKTLERIQSILTTGKPLRN</sequence>
<keyword evidence="6" id="KW-0443">Lipid metabolism</keyword>
<dbReference type="RefSeq" id="WP_196954328.1">
    <property type="nucleotide sequence ID" value="NZ_JADWYK010000003.1"/>
</dbReference>
<dbReference type="PANTHER" id="PTHR48075:SF7">
    <property type="entry name" value="3-HYDROXYACYL-COA DEHYDROGENASE-RELATED"/>
    <property type="match status" value="1"/>
</dbReference>
<dbReference type="Gene3D" id="1.10.1040.50">
    <property type="match status" value="1"/>
</dbReference>
<dbReference type="SUPFAM" id="SSF52096">
    <property type="entry name" value="ClpP/crotonase"/>
    <property type="match status" value="1"/>
</dbReference>
<dbReference type="CDD" id="cd06558">
    <property type="entry name" value="crotonase-like"/>
    <property type="match status" value="1"/>
</dbReference>
<evidence type="ECO:0000256" key="7">
    <source>
        <dbReference type="ARBA" id="ARBA00049556"/>
    </source>
</evidence>
<evidence type="ECO:0000256" key="2">
    <source>
        <dbReference type="ARBA" id="ARBA00022832"/>
    </source>
</evidence>
<keyword evidence="4" id="KW-0560">Oxidoreductase</keyword>
<accession>A0ABS0L1P9</accession>
<gene>
    <name evidence="10" type="ORF">I5L79_07105</name>
</gene>
<keyword evidence="5" id="KW-0520">NAD</keyword>
<feature type="domain" description="3-hydroxyacyl-CoA dehydrogenase C-terminal" evidence="8">
    <location>
        <begin position="388"/>
        <end position="439"/>
    </location>
</feature>
<feature type="domain" description="3-hydroxyacyl-CoA dehydrogenase NAD binding" evidence="9">
    <location>
        <begin position="7"/>
        <end position="205"/>
    </location>
</feature>
<evidence type="ECO:0000259" key="9">
    <source>
        <dbReference type="Pfam" id="PF02737"/>
    </source>
</evidence>
<evidence type="ECO:0000256" key="5">
    <source>
        <dbReference type="ARBA" id="ARBA00023027"/>
    </source>
</evidence>
<dbReference type="Gene3D" id="3.90.226.10">
    <property type="entry name" value="2-enoyl-CoA Hydratase, Chain A, domain 1"/>
    <property type="match status" value="1"/>
</dbReference>
<organism evidence="10 11">
    <name type="scientific">Hymenobacter guriensis</name>
    <dbReference type="NCBI Taxonomy" id="2793065"/>
    <lineage>
        <taxon>Bacteria</taxon>
        <taxon>Pseudomonadati</taxon>
        <taxon>Bacteroidota</taxon>
        <taxon>Cytophagia</taxon>
        <taxon>Cytophagales</taxon>
        <taxon>Hymenobacteraceae</taxon>
        <taxon>Hymenobacter</taxon>
    </lineage>
</organism>
<name>A0ABS0L1P9_9BACT</name>
<comment type="caution">
    <text evidence="10">The sequence shown here is derived from an EMBL/GenBank/DDBJ whole genome shotgun (WGS) entry which is preliminary data.</text>
</comment>
<dbReference type="InterPro" id="IPR001753">
    <property type="entry name" value="Enoyl-CoA_hydra/iso"/>
</dbReference>
<dbReference type="PANTHER" id="PTHR48075">
    <property type="entry name" value="3-HYDROXYACYL-COA DEHYDROGENASE FAMILY PROTEIN"/>
    <property type="match status" value="1"/>
</dbReference>
<evidence type="ECO:0000256" key="6">
    <source>
        <dbReference type="ARBA" id="ARBA00023098"/>
    </source>
</evidence>